<reference evidence="2 3" key="1">
    <citation type="submission" date="2019-01" db="EMBL/GenBank/DDBJ databases">
        <title>Genome sequencing of strain 2JSPR-7.</title>
        <authorList>
            <person name="Heo J."/>
            <person name="Kim S.-J."/>
            <person name="Kim J.-S."/>
            <person name="Hong S.-B."/>
            <person name="Kwon S.-W."/>
        </authorList>
    </citation>
    <scope>NUCLEOTIDE SEQUENCE [LARGE SCALE GENOMIC DNA]</scope>
    <source>
        <strain evidence="2 3">2JSPR-7</strain>
    </source>
</reference>
<proteinExistence type="predicted"/>
<evidence type="ECO:0000256" key="1">
    <source>
        <dbReference type="SAM" id="MobiDB-lite"/>
    </source>
</evidence>
<keyword evidence="3" id="KW-1185">Reference proteome</keyword>
<feature type="region of interest" description="Disordered" evidence="1">
    <location>
        <begin position="1"/>
        <end position="34"/>
    </location>
</feature>
<evidence type="ECO:0000313" key="3">
    <source>
        <dbReference type="Proteomes" id="UP000291758"/>
    </source>
</evidence>
<dbReference type="Proteomes" id="UP000291758">
    <property type="component" value="Chromosome"/>
</dbReference>
<dbReference type="AlphaFoldDB" id="A0A4P6EJS0"/>
<protein>
    <submittedName>
        <fullName evidence="2">Uncharacterized protein</fullName>
    </submittedName>
</protein>
<sequence length="95" mass="9993">MGRVADLDLREKDHPVQPFNRRRHPLEIDDADGRPAPVIGAQAIGESVPDPEALLTVAGSQVDPSPALEPIDPADLSLASLNPATVSACDPRLGL</sequence>
<dbReference type="RefSeq" id="WP_129203271.1">
    <property type="nucleotide sequence ID" value="NZ_CP035495.1"/>
</dbReference>
<name>A0A4P6EJS0_9MICO</name>
<gene>
    <name evidence="2" type="ORF">ET495_05445</name>
</gene>
<accession>A0A4P6EJS0</accession>
<evidence type="ECO:0000313" key="2">
    <source>
        <dbReference type="EMBL" id="QAY62794.1"/>
    </source>
</evidence>
<organism evidence="2 3">
    <name type="scientific">Xylanimonas allomyrinae</name>
    <dbReference type="NCBI Taxonomy" id="2509459"/>
    <lineage>
        <taxon>Bacteria</taxon>
        <taxon>Bacillati</taxon>
        <taxon>Actinomycetota</taxon>
        <taxon>Actinomycetes</taxon>
        <taxon>Micrococcales</taxon>
        <taxon>Promicromonosporaceae</taxon>
        <taxon>Xylanimonas</taxon>
    </lineage>
</organism>
<dbReference type="KEGG" id="xyl:ET495_05445"/>
<feature type="compositionally biased region" description="Basic and acidic residues" evidence="1">
    <location>
        <begin position="1"/>
        <end position="15"/>
    </location>
</feature>
<dbReference type="EMBL" id="CP035495">
    <property type="protein sequence ID" value="QAY62794.1"/>
    <property type="molecule type" value="Genomic_DNA"/>
</dbReference>